<reference evidence="7 8" key="1">
    <citation type="submission" date="2019-08" db="EMBL/GenBank/DDBJ databases">
        <title>Lewinella sp. strain SSH13 Genome sequencing and assembly.</title>
        <authorList>
            <person name="Kim I."/>
        </authorList>
    </citation>
    <scope>NUCLEOTIDE SEQUENCE [LARGE SCALE GENOMIC DNA]</scope>
    <source>
        <strain evidence="7 8">SSH13</strain>
    </source>
</reference>
<keyword evidence="5" id="KW-0732">Signal</keyword>
<accession>A0A5C7FPU3</accession>
<dbReference type="RefSeq" id="WP_147931871.1">
    <property type="nucleotide sequence ID" value="NZ_VOXD01000028.1"/>
</dbReference>
<keyword evidence="2" id="KW-0479">Metal-binding</keyword>
<protein>
    <submittedName>
        <fullName evidence="7">Sulfatase-like hydrolase/transferase</fullName>
    </submittedName>
</protein>
<comment type="caution">
    <text evidence="7">The sequence shown here is derived from an EMBL/GenBank/DDBJ whole genome shotgun (WGS) entry which is preliminary data.</text>
</comment>
<dbReference type="InterPro" id="IPR017850">
    <property type="entry name" value="Alkaline_phosphatase_core_sf"/>
</dbReference>
<dbReference type="SUPFAM" id="SSF53649">
    <property type="entry name" value="Alkaline phosphatase-like"/>
    <property type="match status" value="1"/>
</dbReference>
<dbReference type="EMBL" id="VOXD01000028">
    <property type="protein sequence ID" value="TXF87962.1"/>
    <property type="molecule type" value="Genomic_DNA"/>
</dbReference>
<evidence type="ECO:0000256" key="2">
    <source>
        <dbReference type="ARBA" id="ARBA00022723"/>
    </source>
</evidence>
<evidence type="ECO:0000313" key="7">
    <source>
        <dbReference type="EMBL" id="TXF87962.1"/>
    </source>
</evidence>
<feature type="domain" description="Sulfatase N-terminal" evidence="6">
    <location>
        <begin position="35"/>
        <end position="360"/>
    </location>
</feature>
<keyword evidence="3 7" id="KW-0378">Hydrolase</keyword>
<evidence type="ECO:0000256" key="3">
    <source>
        <dbReference type="ARBA" id="ARBA00022801"/>
    </source>
</evidence>
<dbReference type="PANTHER" id="PTHR42693:SF53">
    <property type="entry name" value="ENDO-4-O-SULFATASE"/>
    <property type="match status" value="1"/>
</dbReference>
<dbReference type="GO" id="GO:0046872">
    <property type="term" value="F:metal ion binding"/>
    <property type="evidence" value="ECO:0007669"/>
    <property type="project" value="UniProtKB-KW"/>
</dbReference>
<dbReference type="PROSITE" id="PS51257">
    <property type="entry name" value="PROKAR_LIPOPROTEIN"/>
    <property type="match status" value="1"/>
</dbReference>
<evidence type="ECO:0000256" key="1">
    <source>
        <dbReference type="ARBA" id="ARBA00008779"/>
    </source>
</evidence>
<proteinExistence type="inferred from homology"/>
<dbReference type="PROSITE" id="PS00149">
    <property type="entry name" value="SULFATASE_2"/>
    <property type="match status" value="1"/>
</dbReference>
<organism evidence="7 8">
    <name type="scientific">Neolewinella aurantiaca</name>
    <dbReference type="NCBI Taxonomy" id="2602767"/>
    <lineage>
        <taxon>Bacteria</taxon>
        <taxon>Pseudomonadati</taxon>
        <taxon>Bacteroidota</taxon>
        <taxon>Saprospiria</taxon>
        <taxon>Saprospirales</taxon>
        <taxon>Lewinellaceae</taxon>
        <taxon>Neolewinella</taxon>
    </lineage>
</organism>
<dbReference type="Gene3D" id="3.40.720.10">
    <property type="entry name" value="Alkaline Phosphatase, subunit A"/>
    <property type="match status" value="1"/>
</dbReference>
<dbReference type="Pfam" id="PF00884">
    <property type="entry name" value="Sulfatase"/>
    <property type="match status" value="1"/>
</dbReference>
<evidence type="ECO:0000313" key="8">
    <source>
        <dbReference type="Proteomes" id="UP000321907"/>
    </source>
</evidence>
<keyword evidence="8" id="KW-1185">Reference proteome</keyword>
<dbReference type="InterPro" id="IPR050738">
    <property type="entry name" value="Sulfatase"/>
</dbReference>
<evidence type="ECO:0000256" key="5">
    <source>
        <dbReference type="SAM" id="SignalP"/>
    </source>
</evidence>
<keyword evidence="4" id="KW-0106">Calcium</keyword>
<sequence length="467" mass="52220">MQKAIILLYSLLFTYSCAGPQPDASTATETSERPPNILLLLADDLGYGELGCYGQEVIKTPVLDSLAGQGMLFTDFYAGNPVCAASRAVLLSGRSSGHNAVRGNKGLAEDGSWRRVALPPDHVTIAEMLRPRGYQTAMIGKWHLDVSYDLDTWAHSRGFDYSVQEQWSDKRDPGPRYDSPMEYINGLQDSVNYDLNQYDCQDEFRTDLALDYLDNKREADKPFFLFMSYRAPHGHEYEIGNKTLYAEHGWAEPERLHAAQITLLDREVGRLLNKLRELGELENTLVLFTSDNGPHTESGHHPEFFASNGQTQGYKRDVYEGGIRVPMLAYWAGRVPQGVVTDRVASGQDVLPTIAAAAGAKVPDGVDGISFLPVLLGEEQPLRDTLNWEFHKPGDNPRNFRQAARMGDFKAVRYGTNVAIEVYDLSKDIAEAYDIAAERPDLVARAERIFREERTATSAFPYGREVR</sequence>
<dbReference type="AlphaFoldDB" id="A0A5C7FPU3"/>
<dbReference type="InterPro" id="IPR000917">
    <property type="entry name" value="Sulfatase_N"/>
</dbReference>
<dbReference type="Gene3D" id="3.30.1120.10">
    <property type="match status" value="1"/>
</dbReference>
<dbReference type="PANTHER" id="PTHR42693">
    <property type="entry name" value="ARYLSULFATASE FAMILY MEMBER"/>
    <property type="match status" value="1"/>
</dbReference>
<name>A0A5C7FPU3_9BACT</name>
<feature type="chain" id="PRO_5022800148" evidence="5">
    <location>
        <begin position="19"/>
        <end position="467"/>
    </location>
</feature>
<dbReference type="GO" id="GO:0004065">
    <property type="term" value="F:arylsulfatase activity"/>
    <property type="evidence" value="ECO:0007669"/>
    <property type="project" value="TreeGrafter"/>
</dbReference>
<dbReference type="GO" id="GO:0016740">
    <property type="term" value="F:transferase activity"/>
    <property type="evidence" value="ECO:0007669"/>
    <property type="project" value="UniProtKB-KW"/>
</dbReference>
<dbReference type="InterPro" id="IPR024607">
    <property type="entry name" value="Sulfatase_CS"/>
</dbReference>
<gene>
    <name evidence="7" type="ORF">FUA23_16510</name>
</gene>
<evidence type="ECO:0000256" key="4">
    <source>
        <dbReference type="ARBA" id="ARBA00022837"/>
    </source>
</evidence>
<evidence type="ECO:0000259" key="6">
    <source>
        <dbReference type="Pfam" id="PF00884"/>
    </source>
</evidence>
<dbReference type="Proteomes" id="UP000321907">
    <property type="component" value="Unassembled WGS sequence"/>
</dbReference>
<keyword evidence="7" id="KW-0808">Transferase</keyword>
<feature type="signal peptide" evidence="5">
    <location>
        <begin position="1"/>
        <end position="18"/>
    </location>
</feature>
<dbReference type="OrthoDB" id="9764377at2"/>
<comment type="similarity">
    <text evidence="1">Belongs to the sulfatase family.</text>
</comment>